<dbReference type="OrthoDB" id="696465at2759"/>
<reference evidence="2" key="1">
    <citation type="submission" date="2020-07" db="EMBL/GenBank/DDBJ databases">
        <title>Genome sequence and genetic diversity analysis of an under-domesticated orphan crop, white fonio (Digitaria exilis).</title>
        <authorList>
            <person name="Bennetzen J.L."/>
            <person name="Chen S."/>
            <person name="Ma X."/>
            <person name="Wang X."/>
            <person name="Yssel A.E.J."/>
            <person name="Chaluvadi S.R."/>
            <person name="Johnson M."/>
            <person name="Gangashetty P."/>
            <person name="Hamidou F."/>
            <person name="Sanogo M.D."/>
            <person name="Zwaenepoel A."/>
            <person name="Wallace J."/>
            <person name="Van De Peer Y."/>
            <person name="Van Deynze A."/>
        </authorList>
    </citation>
    <scope>NUCLEOTIDE SEQUENCE</scope>
    <source>
        <tissue evidence="2">Leaves</tissue>
    </source>
</reference>
<feature type="region of interest" description="Disordered" evidence="1">
    <location>
        <begin position="125"/>
        <end position="146"/>
    </location>
</feature>
<feature type="compositionally biased region" description="Low complexity" evidence="1">
    <location>
        <begin position="134"/>
        <end position="145"/>
    </location>
</feature>
<organism evidence="2 3">
    <name type="scientific">Digitaria exilis</name>
    <dbReference type="NCBI Taxonomy" id="1010633"/>
    <lineage>
        <taxon>Eukaryota</taxon>
        <taxon>Viridiplantae</taxon>
        <taxon>Streptophyta</taxon>
        <taxon>Embryophyta</taxon>
        <taxon>Tracheophyta</taxon>
        <taxon>Spermatophyta</taxon>
        <taxon>Magnoliopsida</taxon>
        <taxon>Liliopsida</taxon>
        <taxon>Poales</taxon>
        <taxon>Poaceae</taxon>
        <taxon>PACMAD clade</taxon>
        <taxon>Panicoideae</taxon>
        <taxon>Panicodae</taxon>
        <taxon>Paniceae</taxon>
        <taxon>Anthephorinae</taxon>
        <taxon>Digitaria</taxon>
    </lineage>
</organism>
<keyword evidence="3" id="KW-1185">Reference proteome</keyword>
<accession>A0A835EM24</accession>
<name>A0A835EM24_9POAL</name>
<gene>
    <name evidence="2" type="ORF">HU200_034894</name>
</gene>
<dbReference type="AlphaFoldDB" id="A0A835EM24"/>
<evidence type="ECO:0000256" key="1">
    <source>
        <dbReference type="SAM" id="MobiDB-lite"/>
    </source>
</evidence>
<evidence type="ECO:0000313" key="2">
    <source>
        <dbReference type="EMBL" id="KAF8698646.1"/>
    </source>
</evidence>
<evidence type="ECO:0000313" key="3">
    <source>
        <dbReference type="Proteomes" id="UP000636709"/>
    </source>
</evidence>
<sequence length="192" mass="21026">MAAPPASGKAAGVNRPPHPVWRRADVVRMWEELIDTDPGVAEEVFFAALLRDARAEHEQARRRAWMGPDEHGQVVVVDAGEEEERRRARVFQPWEPSAPGSALPPPSPVNRTVVLGLRAPPHLLASKHGMGMRTPSSATTAAAGTRLPSEHRFRGRRAGLAHPSDRIGCVPSIYLYDCDRAVFLFFCLSPTG</sequence>
<proteinExistence type="predicted"/>
<dbReference type="EMBL" id="JACEFO010001862">
    <property type="protein sequence ID" value="KAF8698646.1"/>
    <property type="molecule type" value="Genomic_DNA"/>
</dbReference>
<dbReference type="Proteomes" id="UP000636709">
    <property type="component" value="Unassembled WGS sequence"/>
</dbReference>
<comment type="caution">
    <text evidence="2">The sequence shown here is derived from an EMBL/GenBank/DDBJ whole genome shotgun (WGS) entry which is preliminary data.</text>
</comment>
<protein>
    <submittedName>
        <fullName evidence="2">Uncharacterized protein</fullName>
    </submittedName>
</protein>